<dbReference type="InterPro" id="IPR004300">
    <property type="entry name" value="Glyco_hydro_57_N"/>
</dbReference>
<dbReference type="Proteomes" id="UP000284763">
    <property type="component" value="Unassembled WGS sequence"/>
</dbReference>
<comment type="caution">
    <text evidence="4">The sequence shown here is derived from an EMBL/GenBank/DDBJ whole genome shotgun (WGS) entry which is preliminary data.</text>
</comment>
<reference evidence="4 5" key="1">
    <citation type="submission" date="2018-08" db="EMBL/GenBank/DDBJ databases">
        <title>The metabolism and importance of syntrophic acetate oxidation coupled to methane or sulfide production in haloalkaline environments.</title>
        <authorList>
            <person name="Timmers P.H.A."/>
            <person name="Vavourakis C.D."/>
            <person name="Sorokin D.Y."/>
            <person name="Sinninghe Damste J.S."/>
            <person name="Muyzer G."/>
            <person name="Stams A.J.M."/>
            <person name="Plugge C.M."/>
        </authorList>
    </citation>
    <scope>NUCLEOTIDE SEQUENCE [LARGE SCALE GENOMIC DNA]</scope>
    <source>
        <strain evidence="4">MSAO_Arc3</strain>
    </source>
</reference>
<dbReference type="EMBL" id="QZAB01000299">
    <property type="protein sequence ID" value="RQD85445.1"/>
    <property type="molecule type" value="Genomic_DNA"/>
</dbReference>
<dbReference type="GO" id="GO:0016829">
    <property type="term" value="F:lyase activity"/>
    <property type="evidence" value="ECO:0007669"/>
    <property type="project" value="UniProtKB-KW"/>
</dbReference>
<evidence type="ECO:0000256" key="2">
    <source>
        <dbReference type="ARBA" id="ARBA00023277"/>
    </source>
</evidence>
<dbReference type="SUPFAM" id="SSF88713">
    <property type="entry name" value="Glycoside hydrolase/deacetylase"/>
    <property type="match status" value="1"/>
</dbReference>
<dbReference type="PANTHER" id="PTHR36306">
    <property type="entry name" value="ALPHA-AMYLASE-RELATED-RELATED"/>
    <property type="match status" value="1"/>
</dbReference>
<dbReference type="PANTHER" id="PTHR36306:SF1">
    <property type="entry name" value="ALPHA-AMYLASE-RELATED"/>
    <property type="match status" value="1"/>
</dbReference>
<gene>
    <name evidence="4" type="ORF">D5R95_04635</name>
</gene>
<protein>
    <submittedName>
        <fullName evidence="4">Alpha-amlyase</fullName>
    </submittedName>
</protein>
<sequence>MKRVCICWELTSPYKLKWYWPSEGYKKPSFDLYFESNTDNHDLVNNILRLNEIIKNSINSGAKYTFNISGPCLEQIVANKELLKSFKDITNTNCVEFTASPYYQSVSFMFHDKSEFISQIEKHVNLIKNTFHQNPQTLINTQLFISDEITKLGEELGFKCMIGEGSHNILQKDDPTYLYKNHIPLLLRHINLSEDIEKRFTNHTWSGYPLIADKFTAWIDSIEGDIITLYLDYDSIIKHLNQSDLIIKFIEELPKSLAKAGIEMVNPLDVTTRCKTYPLSSLKKEMTARYGVNSLVGNHVQHIYMHELEHTLYQINKTDNKGYQDLHRCFQQNSIFLDMNSTNYPLAYENAVNLFSIFSDFKRGLIIGEKDK</sequence>
<feature type="domain" description="Glycoside hydrolase family 57 N-terminal" evidence="3">
    <location>
        <begin position="51"/>
        <end position="277"/>
    </location>
</feature>
<name>A0A424YY54_9EURY</name>
<organism evidence="4 5">
    <name type="scientific">Methanosalsum natronophilum</name>
    <dbReference type="NCBI Taxonomy" id="768733"/>
    <lineage>
        <taxon>Archaea</taxon>
        <taxon>Methanobacteriati</taxon>
        <taxon>Methanobacteriota</taxon>
        <taxon>Stenosarchaea group</taxon>
        <taxon>Methanomicrobia</taxon>
        <taxon>Methanosarcinales</taxon>
        <taxon>Methanosarcinaceae</taxon>
        <taxon>Methanosalsum</taxon>
    </lineage>
</organism>
<dbReference type="GO" id="GO:0005975">
    <property type="term" value="P:carbohydrate metabolic process"/>
    <property type="evidence" value="ECO:0007669"/>
    <property type="project" value="InterPro"/>
</dbReference>
<proteinExistence type="inferred from homology"/>
<dbReference type="AlphaFoldDB" id="A0A424YY54"/>
<dbReference type="InterPro" id="IPR011330">
    <property type="entry name" value="Glyco_hydro/deAcase_b/a-brl"/>
</dbReference>
<evidence type="ECO:0000313" key="4">
    <source>
        <dbReference type="EMBL" id="RQD85445.1"/>
    </source>
</evidence>
<dbReference type="InterPro" id="IPR052046">
    <property type="entry name" value="GH57_Enzymes"/>
</dbReference>
<dbReference type="Pfam" id="PF03065">
    <property type="entry name" value="Glyco_hydro_57"/>
    <property type="match status" value="1"/>
</dbReference>
<evidence type="ECO:0000313" key="5">
    <source>
        <dbReference type="Proteomes" id="UP000284763"/>
    </source>
</evidence>
<dbReference type="Gene3D" id="3.20.110.20">
    <property type="match status" value="1"/>
</dbReference>
<evidence type="ECO:0000259" key="3">
    <source>
        <dbReference type="Pfam" id="PF03065"/>
    </source>
</evidence>
<keyword evidence="4" id="KW-0456">Lyase</keyword>
<comment type="similarity">
    <text evidence="1">Belongs to the glycosyl hydrolase 57 family.</text>
</comment>
<accession>A0A424YY54</accession>
<keyword evidence="2" id="KW-0119">Carbohydrate metabolism</keyword>
<evidence type="ECO:0000256" key="1">
    <source>
        <dbReference type="ARBA" id="ARBA00006821"/>
    </source>
</evidence>